<accession>A0A179BD78</accession>
<protein>
    <submittedName>
        <fullName evidence="2">Cupin</fullName>
    </submittedName>
</protein>
<dbReference type="SUPFAM" id="SSF51182">
    <property type="entry name" value="RmlC-like cupins"/>
    <property type="match status" value="1"/>
</dbReference>
<dbReference type="Pfam" id="PF07883">
    <property type="entry name" value="Cupin_2"/>
    <property type="match status" value="1"/>
</dbReference>
<sequence length="149" mass="16458">MIDLLECPDTIEWLGVSYRPILTNAATGGAMSIVDSLSPFGSGPPRHIHEREDETFVLLSGLCEFWVEGERFTKKAGETVFVPRGMEHTFRVIGGMPSRHLVILTPGGFEDFFADMAAGKFQIPQDMNRIAESAGRHHLRFTGPPLGND</sequence>
<proteinExistence type="predicted"/>
<dbReference type="InterPro" id="IPR053146">
    <property type="entry name" value="QDO-like"/>
</dbReference>
<organism evidence="2">
    <name type="scientific">Rhizobium leguminosarum</name>
    <dbReference type="NCBI Taxonomy" id="384"/>
    <lineage>
        <taxon>Bacteria</taxon>
        <taxon>Pseudomonadati</taxon>
        <taxon>Pseudomonadota</taxon>
        <taxon>Alphaproteobacteria</taxon>
        <taxon>Hyphomicrobiales</taxon>
        <taxon>Rhizobiaceae</taxon>
        <taxon>Rhizobium/Agrobacterium group</taxon>
        <taxon>Rhizobium</taxon>
    </lineage>
</organism>
<dbReference type="PANTHER" id="PTHR36440">
    <property type="entry name" value="PUTATIVE (AFU_ORTHOLOGUE AFUA_8G07350)-RELATED"/>
    <property type="match status" value="1"/>
</dbReference>
<evidence type="ECO:0000259" key="1">
    <source>
        <dbReference type="Pfam" id="PF07883"/>
    </source>
</evidence>
<feature type="domain" description="Cupin type-2" evidence="1">
    <location>
        <begin position="41"/>
        <end position="103"/>
    </location>
</feature>
<dbReference type="PANTHER" id="PTHR36440:SF1">
    <property type="entry name" value="PUTATIVE (AFU_ORTHOLOGUE AFUA_8G07350)-RELATED"/>
    <property type="match status" value="1"/>
</dbReference>
<evidence type="ECO:0000313" key="2">
    <source>
        <dbReference type="EMBL" id="OAP89253.1"/>
    </source>
</evidence>
<dbReference type="AlphaFoldDB" id="A0A179BD78"/>
<reference evidence="2" key="1">
    <citation type="submission" date="2016-04" db="EMBL/GenBank/DDBJ databases">
        <title>Fast-growing isolate from the root nodules of Vavilovia formosa.</title>
        <authorList>
            <person name="Kimeklis A."/>
            <person name="Safronova V."/>
            <person name="Belimov A."/>
            <person name="Andronov E."/>
        </authorList>
    </citation>
    <scope>NUCLEOTIDE SEQUENCE [LARGE SCALE GENOMIC DNA]</scope>
    <source>
        <strain evidence="2">Vaf-46</strain>
    </source>
</reference>
<dbReference type="EMBL" id="LWBS01000439">
    <property type="protein sequence ID" value="OAP89253.1"/>
    <property type="molecule type" value="Genomic_DNA"/>
</dbReference>
<comment type="caution">
    <text evidence="2">The sequence shown here is derived from an EMBL/GenBank/DDBJ whole genome shotgun (WGS) entry which is preliminary data.</text>
</comment>
<gene>
    <name evidence="2" type="ORF">A4U53_07345</name>
</gene>
<dbReference type="InterPro" id="IPR011051">
    <property type="entry name" value="RmlC_Cupin_sf"/>
</dbReference>
<dbReference type="InterPro" id="IPR014710">
    <property type="entry name" value="RmlC-like_jellyroll"/>
</dbReference>
<dbReference type="InterPro" id="IPR013096">
    <property type="entry name" value="Cupin_2"/>
</dbReference>
<dbReference type="Gene3D" id="2.60.120.10">
    <property type="entry name" value="Jelly Rolls"/>
    <property type="match status" value="1"/>
</dbReference>
<name>A0A179BD78_RHILE</name>